<proteinExistence type="predicted"/>
<accession>A0A0A9BTV1</accession>
<reference evidence="2" key="1">
    <citation type="submission" date="2014-09" db="EMBL/GenBank/DDBJ databases">
        <authorList>
            <person name="Magalhaes I.L.F."/>
            <person name="Oliveira U."/>
            <person name="Santos F.R."/>
            <person name="Vidigal T.H.D.A."/>
            <person name="Brescovit A.D."/>
            <person name="Santos A.J."/>
        </authorList>
    </citation>
    <scope>NUCLEOTIDE SEQUENCE</scope>
    <source>
        <tissue evidence="2">Shoot tissue taken approximately 20 cm above the soil surface</tissue>
    </source>
</reference>
<evidence type="ECO:0000313" key="2">
    <source>
        <dbReference type="EMBL" id="JAD66751.1"/>
    </source>
</evidence>
<sequence>MGVEDPVGEAGAPRAAQEADGDDAVMGGGRSRAGCGRRGGGGGVRERTRTAAVGVA</sequence>
<organism evidence="2">
    <name type="scientific">Arundo donax</name>
    <name type="common">Giant reed</name>
    <name type="synonym">Donax arundinaceus</name>
    <dbReference type="NCBI Taxonomy" id="35708"/>
    <lineage>
        <taxon>Eukaryota</taxon>
        <taxon>Viridiplantae</taxon>
        <taxon>Streptophyta</taxon>
        <taxon>Embryophyta</taxon>
        <taxon>Tracheophyta</taxon>
        <taxon>Spermatophyta</taxon>
        <taxon>Magnoliopsida</taxon>
        <taxon>Liliopsida</taxon>
        <taxon>Poales</taxon>
        <taxon>Poaceae</taxon>
        <taxon>PACMAD clade</taxon>
        <taxon>Arundinoideae</taxon>
        <taxon>Arundineae</taxon>
        <taxon>Arundo</taxon>
    </lineage>
</organism>
<feature type="region of interest" description="Disordered" evidence="1">
    <location>
        <begin position="1"/>
        <end position="56"/>
    </location>
</feature>
<dbReference type="AlphaFoldDB" id="A0A0A9BTV1"/>
<reference evidence="2" key="2">
    <citation type="journal article" date="2015" name="Data Brief">
        <title>Shoot transcriptome of the giant reed, Arundo donax.</title>
        <authorList>
            <person name="Barrero R.A."/>
            <person name="Guerrero F.D."/>
            <person name="Moolhuijzen P."/>
            <person name="Goolsby J.A."/>
            <person name="Tidwell J."/>
            <person name="Bellgard S.E."/>
            <person name="Bellgard M.I."/>
        </authorList>
    </citation>
    <scope>NUCLEOTIDE SEQUENCE</scope>
    <source>
        <tissue evidence="2">Shoot tissue taken approximately 20 cm above the soil surface</tissue>
    </source>
</reference>
<protein>
    <submittedName>
        <fullName evidence="2">Uncharacterized protein</fullName>
    </submittedName>
</protein>
<evidence type="ECO:0000256" key="1">
    <source>
        <dbReference type="SAM" id="MobiDB-lite"/>
    </source>
</evidence>
<feature type="compositionally biased region" description="Gly residues" evidence="1">
    <location>
        <begin position="26"/>
        <end position="43"/>
    </location>
</feature>
<name>A0A0A9BTV1_ARUDO</name>
<dbReference type="EMBL" id="GBRH01231144">
    <property type="protein sequence ID" value="JAD66751.1"/>
    <property type="molecule type" value="Transcribed_RNA"/>
</dbReference>